<dbReference type="EMBL" id="BPVZ01000006">
    <property type="protein sequence ID" value="GKU92396.1"/>
    <property type="molecule type" value="Genomic_DNA"/>
</dbReference>
<comment type="subcellular location">
    <subcellularLocation>
        <location evidence="1 7">Membrane</location>
        <topology evidence="1 7">Multi-pass membrane protein</topology>
    </subcellularLocation>
</comment>
<evidence type="ECO:0000313" key="9">
    <source>
        <dbReference type="Proteomes" id="UP001054252"/>
    </source>
</evidence>
<feature type="transmembrane region" description="Helical" evidence="7">
    <location>
        <begin position="172"/>
        <end position="194"/>
    </location>
</feature>
<keyword evidence="3 7" id="KW-0592">Phosphate transport</keyword>
<dbReference type="AlphaFoldDB" id="A0AAV5HYM4"/>
<evidence type="ECO:0000256" key="6">
    <source>
        <dbReference type="ARBA" id="ARBA00023136"/>
    </source>
</evidence>
<evidence type="ECO:0000256" key="3">
    <source>
        <dbReference type="ARBA" id="ARBA00022592"/>
    </source>
</evidence>
<accession>A0AAV5HYM4</accession>
<dbReference type="GO" id="GO:0005315">
    <property type="term" value="F:phosphate transmembrane transporter activity"/>
    <property type="evidence" value="ECO:0007669"/>
    <property type="project" value="InterPro"/>
</dbReference>
<dbReference type="GO" id="GO:0035435">
    <property type="term" value="P:phosphate ion transmembrane transport"/>
    <property type="evidence" value="ECO:0007669"/>
    <property type="project" value="TreeGrafter"/>
</dbReference>
<dbReference type="PANTHER" id="PTHR11101:SF89">
    <property type="entry name" value="PHOSPHATE TRANSPORTER"/>
    <property type="match status" value="1"/>
</dbReference>
<keyword evidence="5 7" id="KW-1133">Transmembrane helix</keyword>
<keyword evidence="9" id="KW-1185">Reference proteome</keyword>
<dbReference type="PANTHER" id="PTHR11101">
    <property type="entry name" value="PHOSPHATE TRANSPORTER"/>
    <property type="match status" value="1"/>
</dbReference>
<feature type="transmembrane region" description="Helical" evidence="7">
    <location>
        <begin position="421"/>
        <end position="438"/>
    </location>
</feature>
<evidence type="ECO:0000256" key="4">
    <source>
        <dbReference type="ARBA" id="ARBA00022692"/>
    </source>
</evidence>
<reference evidence="8 9" key="1">
    <citation type="journal article" date="2021" name="Commun. Biol.">
        <title>The genome of Shorea leprosula (Dipterocarpaceae) highlights the ecological relevance of drought in aseasonal tropical rainforests.</title>
        <authorList>
            <person name="Ng K.K.S."/>
            <person name="Kobayashi M.J."/>
            <person name="Fawcett J.A."/>
            <person name="Hatakeyama M."/>
            <person name="Paape T."/>
            <person name="Ng C.H."/>
            <person name="Ang C.C."/>
            <person name="Tnah L.H."/>
            <person name="Lee C.T."/>
            <person name="Nishiyama T."/>
            <person name="Sese J."/>
            <person name="O'Brien M.J."/>
            <person name="Copetti D."/>
            <person name="Mohd Noor M.I."/>
            <person name="Ong R.C."/>
            <person name="Putra M."/>
            <person name="Sireger I.Z."/>
            <person name="Indrioko S."/>
            <person name="Kosugi Y."/>
            <person name="Izuno A."/>
            <person name="Isagi Y."/>
            <person name="Lee S.L."/>
            <person name="Shimizu K.K."/>
        </authorList>
    </citation>
    <scope>NUCLEOTIDE SEQUENCE [LARGE SCALE GENOMIC DNA]</scope>
    <source>
        <strain evidence="8">214</strain>
    </source>
</reference>
<name>A0AAV5HYM4_9ROSI</name>
<comment type="caution">
    <text evidence="8">The sequence shown here is derived from an EMBL/GenBank/DDBJ whole genome shotgun (WGS) entry which is preliminary data.</text>
</comment>
<evidence type="ECO:0000313" key="8">
    <source>
        <dbReference type="EMBL" id="GKU92396.1"/>
    </source>
</evidence>
<keyword evidence="4 7" id="KW-0812">Transmembrane</keyword>
<evidence type="ECO:0000256" key="2">
    <source>
        <dbReference type="ARBA" id="ARBA00022448"/>
    </source>
</evidence>
<keyword evidence="2 7" id="KW-0813">Transport</keyword>
<dbReference type="InterPro" id="IPR001204">
    <property type="entry name" value="Phos_transporter"/>
</dbReference>
<evidence type="ECO:0000256" key="7">
    <source>
        <dbReference type="RuleBase" id="RU363058"/>
    </source>
</evidence>
<evidence type="ECO:0000256" key="5">
    <source>
        <dbReference type="ARBA" id="ARBA00022989"/>
    </source>
</evidence>
<feature type="transmembrane region" description="Helical" evidence="7">
    <location>
        <begin position="135"/>
        <end position="160"/>
    </location>
</feature>
<gene>
    <name evidence="8" type="ORF">SLEP1_g6129</name>
</gene>
<organism evidence="8 9">
    <name type="scientific">Rubroshorea leprosula</name>
    <dbReference type="NCBI Taxonomy" id="152421"/>
    <lineage>
        <taxon>Eukaryota</taxon>
        <taxon>Viridiplantae</taxon>
        <taxon>Streptophyta</taxon>
        <taxon>Embryophyta</taxon>
        <taxon>Tracheophyta</taxon>
        <taxon>Spermatophyta</taxon>
        <taxon>Magnoliopsida</taxon>
        <taxon>eudicotyledons</taxon>
        <taxon>Gunneridae</taxon>
        <taxon>Pentapetalae</taxon>
        <taxon>rosids</taxon>
        <taxon>malvids</taxon>
        <taxon>Malvales</taxon>
        <taxon>Dipterocarpaceae</taxon>
        <taxon>Rubroshorea</taxon>
    </lineage>
</organism>
<comment type="similarity">
    <text evidence="7">Belongs to the inorganic phosphate transporter (PiT) (TC 2.A.20) family.</text>
</comment>
<protein>
    <recommendedName>
        <fullName evidence="7">Phosphate transporter</fullName>
    </recommendedName>
</protein>
<comment type="function">
    <text evidence="7">Sodium-phosphate symporter.</text>
</comment>
<feature type="transmembrane region" description="Helical" evidence="7">
    <location>
        <begin position="450"/>
        <end position="472"/>
    </location>
</feature>
<feature type="transmembrane region" description="Helical" evidence="7">
    <location>
        <begin position="65"/>
        <end position="87"/>
    </location>
</feature>
<dbReference type="GO" id="GO:0016020">
    <property type="term" value="C:membrane"/>
    <property type="evidence" value="ECO:0007669"/>
    <property type="project" value="UniProtKB-SubCell"/>
</dbReference>
<feature type="transmembrane region" description="Helical" evidence="7">
    <location>
        <begin position="206"/>
        <end position="233"/>
    </location>
</feature>
<dbReference type="Pfam" id="PF01384">
    <property type="entry name" value="PHO4"/>
    <property type="match status" value="2"/>
</dbReference>
<evidence type="ECO:0000256" key="1">
    <source>
        <dbReference type="ARBA" id="ARBA00004141"/>
    </source>
</evidence>
<dbReference type="Proteomes" id="UP001054252">
    <property type="component" value="Unassembled WGS sequence"/>
</dbReference>
<sequence>MISGSKMISFETAVLNNSRVRNINPFEGLNCCLLNLFHRSSLCKQKTINTLFSDFLKQSQPSEGFLMWGLVVVLVTLTLWLVLATYLDLPVSSQQSTQGALLGTMLLAEGFNYSCRTSYMQLTKNENHNFNRGGLLWIFLEWTVAPLVAFVIAYLFFVVLKTSLLRHENAEKGVLVFLPIDYGISSGLLCLFIMSEVLGNFINVNVLAATVAVVAATLIGAILSLFVVVPLAMKKLDAAKTYKSTTNENTLNNECLEKNQEPQEQYGDLKMDEEDVEEILRDFMQMRVQSVPESATTKDQSTPFNQVLGSSPNMLVQRRNCQRMEKPRPFENVVKFIRDITKSTIHPVIEYDRHTLIRHVLAEKYDEMEDCFSYPQILASCTFACLGGKLTYISNSRGLMARLATVAAMIMVSRIKLPVSSIHAFIGLLVGVGMADDVRNVNWKLVGKYLCGWVMTIVFCCGVAHVMFSASIHTPAYVMP</sequence>
<proteinExistence type="inferred from homology"/>
<keyword evidence="6 7" id="KW-0472">Membrane</keyword>